<dbReference type="EMBL" id="JAUFQU010000001">
    <property type="protein sequence ID" value="MDN3707186.1"/>
    <property type="molecule type" value="Genomic_DNA"/>
</dbReference>
<comment type="caution">
    <text evidence="2">The sequence shown here is derived from an EMBL/GenBank/DDBJ whole genome shotgun (WGS) entry which is preliminary data.</text>
</comment>
<evidence type="ECO:0000313" key="4">
    <source>
        <dbReference type="Proteomes" id="UP001242368"/>
    </source>
</evidence>
<dbReference type="EMBL" id="JAUFQU010000045">
    <property type="protein sequence ID" value="MDN3709594.1"/>
    <property type="molecule type" value="Genomic_DNA"/>
</dbReference>
<reference evidence="2" key="3">
    <citation type="submission" date="2023-06" db="EMBL/GenBank/DDBJ databases">
        <authorList>
            <person name="Lucena T."/>
            <person name="Sun Q."/>
        </authorList>
    </citation>
    <scope>NUCLEOTIDE SEQUENCE</scope>
    <source>
        <strain evidence="2">CECT 7184</strain>
    </source>
</reference>
<dbReference type="Proteomes" id="UP001242368">
    <property type="component" value="Unassembled WGS sequence"/>
</dbReference>
<evidence type="ECO:0008006" key="5">
    <source>
        <dbReference type="Google" id="ProtNLM"/>
    </source>
</evidence>
<accession>A0ABT8CYK3</accession>
<reference evidence="2" key="1">
    <citation type="journal article" date="2014" name="Int. J. Syst. Evol. Microbiol.">
        <title>Complete genome of a new Firmicutes species belonging to the dominant human colonic microbiota ('Ruminococcus bicirculans') reveals two chromosomes and a selective capacity to utilize plant glucans.</title>
        <authorList>
            <consortium name="NISC Comparative Sequencing Program"/>
            <person name="Wegmann U."/>
            <person name="Louis P."/>
            <person name="Goesmann A."/>
            <person name="Henrissat B."/>
            <person name="Duncan S.H."/>
            <person name="Flint H.J."/>
        </authorList>
    </citation>
    <scope>NUCLEOTIDE SEQUENCE</scope>
    <source>
        <strain evidence="2">CECT 7184</strain>
    </source>
</reference>
<gene>
    <name evidence="1" type="ORF">QW060_08570</name>
    <name evidence="2" type="ORF">QW060_21750</name>
    <name evidence="3" type="ORF">QW060_25145</name>
</gene>
<evidence type="ECO:0000313" key="3">
    <source>
        <dbReference type="EMBL" id="MDN3710165.1"/>
    </source>
</evidence>
<dbReference type="EMBL" id="JAUFQU010000077">
    <property type="protein sequence ID" value="MDN3710165.1"/>
    <property type="molecule type" value="Genomic_DNA"/>
</dbReference>
<dbReference type="RefSeq" id="WP_290363213.1">
    <property type="nucleotide sequence ID" value="NZ_JAUFQU010000001.1"/>
</dbReference>
<protein>
    <recommendedName>
        <fullName evidence="5">WG repeat-containing protein</fullName>
    </recommendedName>
</protein>
<keyword evidence="4" id="KW-1185">Reference proteome</keyword>
<organism evidence="2 4">
    <name type="scientific">Paenimyroides ceti</name>
    <dbReference type="NCBI Taxonomy" id="395087"/>
    <lineage>
        <taxon>Bacteria</taxon>
        <taxon>Pseudomonadati</taxon>
        <taxon>Bacteroidota</taxon>
        <taxon>Flavobacteriia</taxon>
        <taxon>Flavobacteriales</taxon>
        <taxon>Flavobacteriaceae</taxon>
        <taxon>Paenimyroides</taxon>
    </lineage>
</organism>
<proteinExistence type="predicted"/>
<evidence type="ECO:0000313" key="1">
    <source>
        <dbReference type="EMBL" id="MDN3707186.1"/>
    </source>
</evidence>
<evidence type="ECO:0000313" key="2">
    <source>
        <dbReference type="EMBL" id="MDN3709594.1"/>
    </source>
</evidence>
<reference evidence="4" key="2">
    <citation type="journal article" date="2019" name="Int. J. Syst. Evol. Microbiol.">
        <title>The Global Catalogue of Microorganisms (GCM) 10K type strain sequencing project: providing services to taxonomists for standard genome sequencing and annotation.</title>
        <authorList>
            <consortium name="The Broad Institute Genomics Platform"/>
            <consortium name="The Broad Institute Genome Sequencing Center for Infectious Disease"/>
            <person name="Wu L."/>
            <person name="Ma J."/>
        </authorList>
    </citation>
    <scope>NUCLEOTIDE SEQUENCE [LARGE SCALE GENOMIC DNA]</scope>
    <source>
        <strain evidence="4">CECT 7184</strain>
    </source>
</reference>
<sequence>MMDIITAQSFKSLKSMSYTFPMKGYFCDNVINCFAPIQNVFFMKKICLQILFLFPLIANAQHLDSLSTNISSSVIAAYFEKIDKEDFIYLVPFQKKELWGYLDKRTLQVRLPAVFDQLGFYKGEGYIGSFYDTVSLTDYIVTVDKSGKINFQISVISLMEALPPGLFSRAYSQNIEVLSSAEGNNGFQYTMDEDYIDITAYSDLYRSHDKNQPLLIPMKIDNKIVAIAGKKSEDPHLTSYGIIDPQGNTLSGFDFKHNRIIPIKGTRDTKDVWFLVQQSKNNNNAYSYLNHKGYYRLKNQLPQSVYYYYRSSQKDYPFYMPHEHTLGYILVENKIFDLYELKQEKQLAEEYQGLWISYAIATPLEKDTVEEKRKKAHLYIWVKKENKYFYIDLYGNEYLPID</sequence>
<name>A0ABT8CYK3_9FLAO</name>